<name>A0A318HGG8_9MYCO</name>
<comment type="caution">
    <text evidence="1">The sequence shown here is derived from an EMBL/GenBank/DDBJ whole genome shotgun (WGS) entry which is preliminary data.</text>
</comment>
<dbReference type="Proteomes" id="UP000247781">
    <property type="component" value="Unassembled WGS sequence"/>
</dbReference>
<reference evidence="1 2" key="2">
    <citation type="submission" date="2018-06" db="EMBL/GenBank/DDBJ databases">
        <title>Sequencing of bacterial isolates from soil warming experiment in Harvard Forest, Massachusetts, USA.</title>
        <authorList>
            <person name="Deangelis K.PhD."/>
        </authorList>
    </citation>
    <scope>NUCLEOTIDE SEQUENCE [LARGE SCALE GENOMIC DNA]</scope>
    <source>
        <strain evidence="1 2">GAS496</strain>
    </source>
</reference>
<organism evidence="1 2">
    <name type="scientific">Mycolicibacterium moriokaense</name>
    <dbReference type="NCBI Taxonomy" id="39691"/>
    <lineage>
        <taxon>Bacteria</taxon>
        <taxon>Bacillati</taxon>
        <taxon>Actinomycetota</taxon>
        <taxon>Actinomycetes</taxon>
        <taxon>Mycobacteriales</taxon>
        <taxon>Mycobacteriaceae</taxon>
        <taxon>Mycolicibacterium</taxon>
    </lineage>
</organism>
<dbReference type="RefSeq" id="WP_110318391.1">
    <property type="nucleotide sequence ID" value="NZ_QJJU01000017.1"/>
</dbReference>
<evidence type="ECO:0000313" key="1">
    <source>
        <dbReference type="EMBL" id="PXX05603.1"/>
    </source>
</evidence>
<dbReference type="AlphaFoldDB" id="A0A318HGG8"/>
<accession>A0A318HGG8</accession>
<gene>
    <name evidence="1" type="ORF">C8E89_117113</name>
</gene>
<sequence>MTAHSAIRYAHNGDVSIAYMESGSGRDLLVIRGMGLSDREAGAYTLENVVDDALAVFGPRSSDGVARRWLGFRLHRSCY</sequence>
<keyword evidence="2" id="KW-1185">Reference proteome</keyword>
<dbReference type="EMBL" id="QJJU01000017">
    <property type="protein sequence ID" value="PXX05603.1"/>
    <property type="molecule type" value="Genomic_DNA"/>
</dbReference>
<dbReference type="OrthoDB" id="9758822at2"/>
<evidence type="ECO:0000313" key="2">
    <source>
        <dbReference type="Proteomes" id="UP000247781"/>
    </source>
</evidence>
<protein>
    <submittedName>
        <fullName evidence="1">Uncharacterized protein</fullName>
    </submittedName>
</protein>
<reference evidence="2" key="1">
    <citation type="submission" date="2018-05" db="EMBL/GenBank/DDBJ databases">
        <authorList>
            <person name="Deangelis K."/>
            <person name="Huntemann M."/>
            <person name="Clum A."/>
            <person name="Pillay M."/>
            <person name="Palaniappan K."/>
            <person name="Varghese N."/>
            <person name="Mikhailova N."/>
            <person name="Stamatis D."/>
            <person name="Reddy T."/>
            <person name="Daum C."/>
            <person name="Shapiro N."/>
            <person name="Ivanova N."/>
            <person name="Kyrpides N."/>
            <person name="Woyke T."/>
        </authorList>
    </citation>
    <scope>NUCLEOTIDE SEQUENCE [LARGE SCALE GENOMIC DNA]</scope>
    <source>
        <strain evidence="2">GAS496</strain>
    </source>
</reference>
<proteinExistence type="predicted"/>